<evidence type="ECO:0000256" key="1">
    <source>
        <dbReference type="SAM" id="MobiDB-lite"/>
    </source>
</evidence>
<dbReference type="AlphaFoldDB" id="A0A5P1E0J1"/>
<keyword evidence="3" id="KW-1185">Reference proteome</keyword>
<evidence type="ECO:0000313" key="2">
    <source>
        <dbReference type="EMBL" id="ONK55998.1"/>
    </source>
</evidence>
<evidence type="ECO:0000313" key="3">
    <source>
        <dbReference type="Proteomes" id="UP000243459"/>
    </source>
</evidence>
<feature type="region of interest" description="Disordered" evidence="1">
    <location>
        <begin position="35"/>
        <end position="54"/>
    </location>
</feature>
<feature type="region of interest" description="Disordered" evidence="1">
    <location>
        <begin position="114"/>
        <end position="147"/>
    </location>
</feature>
<proteinExistence type="predicted"/>
<dbReference type="Proteomes" id="UP000243459">
    <property type="component" value="Chromosome 10"/>
</dbReference>
<organism evidence="2 3">
    <name type="scientific">Asparagus officinalis</name>
    <name type="common">Garden asparagus</name>
    <dbReference type="NCBI Taxonomy" id="4686"/>
    <lineage>
        <taxon>Eukaryota</taxon>
        <taxon>Viridiplantae</taxon>
        <taxon>Streptophyta</taxon>
        <taxon>Embryophyta</taxon>
        <taxon>Tracheophyta</taxon>
        <taxon>Spermatophyta</taxon>
        <taxon>Magnoliopsida</taxon>
        <taxon>Liliopsida</taxon>
        <taxon>Asparagales</taxon>
        <taxon>Asparagaceae</taxon>
        <taxon>Asparagoideae</taxon>
        <taxon>Asparagus</taxon>
    </lineage>
</organism>
<reference evidence="3" key="1">
    <citation type="journal article" date="2017" name="Nat. Commun.">
        <title>The asparagus genome sheds light on the origin and evolution of a young Y chromosome.</title>
        <authorList>
            <person name="Harkess A."/>
            <person name="Zhou J."/>
            <person name="Xu C."/>
            <person name="Bowers J.E."/>
            <person name="Van der Hulst R."/>
            <person name="Ayyampalayam S."/>
            <person name="Mercati F."/>
            <person name="Riccardi P."/>
            <person name="McKain M.R."/>
            <person name="Kakrana A."/>
            <person name="Tang H."/>
            <person name="Ray J."/>
            <person name="Groenendijk J."/>
            <person name="Arikit S."/>
            <person name="Mathioni S.M."/>
            <person name="Nakano M."/>
            <person name="Shan H."/>
            <person name="Telgmann-Rauber A."/>
            <person name="Kanno A."/>
            <person name="Yue Z."/>
            <person name="Chen H."/>
            <person name="Li W."/>
            <person name="Chen Y."/>
            <person name="Xu X."/>
            <person name="Zhang Y."/>
            <person name="Luo S."/>
            <person name="Chen H."/>
            <person name="Gao J."/>
            <person name="Mao Z."/>
            <person name="Pires J.C."/>
            <person name="Luo M."/>
            <person name="Kudrna D."/>
            <person name="Wing R.A."/>
            <person name="Meyers B.C."/>
            <person name="Yi K."/>
            <person name="Kong H."/>
            <person name="Lavrijsen P."/>
            <person name="Sunseri F."/>
            <person name="Falavigna A."/>
            <person name="Ye Y."/>
            <person name="Leebens-Mack J.H."/>
            <person name="Chen G."/>
        </authorList>
    </citation>
    <scope>NUCLEOTIDE SEQUENCE [LARGE SCALE GENOMIC DNA]</scope>
    <source>
        <strain evidence="3">cv. DH0086</strain>
    </source>
</reference>
<dbReference type="EMBL" id="CM007390">
    <property type="protein sequence ID" value="ONK55998.1"/>
    <property type="molecule type" value="Genomic_DNA"/>
</dbReference>
<gene>
    <name evidence="2" type="ORF">A4U43_C10F3090</name>
</gene>
<dbReference type="OMA" id="KEMECAQ"/>
<accession>A0A5P1E0J1</accession>
<dbReference type="Gramene" id="ONK55998">
    <property type="protein sequence ID" value="ONK55998"/>
    <property type="gene ID" value="A4U43_C10F3090"/>
</dbReference>
<sequence>MAVQAQYPSHILLFNNNNNRSIEQERKEMECAQQPPGFFFSGVNGNPRKRGREFQMMPTPSIQSPAFMNLVQLQAQAPPPPPPSLVSTGLKLAFEDGDQFVEQDLLSLVNNQKEEIERRSSLRRHVSGRELDGATTSAAAGAQRRSG</sequence>
<name>A0A5P1E0J1_ASPOF</name>
<protein>
    <submittedName>
        <fullName evidence="2">Uncharacterized protein</fullName>
    </submittedName>
</protein>